<accession>A0A2M9Q9X9</accession>
<organism evidence="1 2">
    <name type="scientific">Lysinibacillus xylanilyticus</name>
    <dbReference type="NCBI Taxonomy" id="582475"/>
    <lineage>
        <taxon>Bacteria</taxon>
        <taxon>Bacillati</taxon>
        <taxon>Bacillota</taxon>
        <taxon>Bacilli</taxon>
        <taxon>Bacillales</taxon>
        <taxon>Bacillaceae</taxon>
        <taxon>Lysinibacillus</taxon>
    </lineage>
</organism>
<evidence type="ECO:0000313" key="2">
    <source>
        <dbReference type="Proteomes" id="UP000232101"/>
    </source>
</evidence>
<dbReference type="RefSeq" id="WP_100542170.1">
    <property type="nucleotide sequence ID" value="NZ_PHQY01000322.1"/>
</dbReference>
<dbReference type="AlphaFoldDB" id="A0A2M9Q9X9"/>
<protein>
    <submittedName>
        <fullName evidence="1">Uncharacterized protein</fullName>
    </submittedName>
</protein>
<sequence>MDNNLLQAQKVQILGELTKGLDRLKVAGVGEVMNVEMEGLKQVDVELSPILLLNIMQKLT</sequence>
<name>A0A2M9Q9X9_9BACI</name>
<gene>
    <name evidence="1" type="ORF">CWD94_04130</name>
</gene>
<dbReference type="Proteomes" id="UP000232101">
    <property type="component" value="Unassembled WGS sequence"/>
</dbReference>
<dbReference type="EMBL" id="PHQY01000322">
    <property type="protein sequence ID" value="PJO44881.1"/>
    <property type="molecule type" value="Genomic_DNA"/>
</dbReference>
<proteinExistence type="predicted"/>
<reference evidence="1 2" key="1">
    <citation type="submission" date="2017-11" db="EMBL/GenBank/DDBJ databases">
        <title>Bacterial isolate from king chilli rhizosphere.</title>
        <authorList>
            <person name="Takhelmayum P."/>
            <person name="Sarangthem I."/>
        </authorList>
    </citation>
    <scope>NUCLEOTIDE SEQUENCE [LARGE SCALE GENOMIC DNA]</scope>
    <source>
        <strain evidence="2">t26</strain>
    </source>
</reference>
<evidence type="ECO:0000313" key="1">
    <source>
        <dbReference type="EMBL" id="PJO44881.1"/>
    </source>
</evidence>
<comment type="caution">
    <text evidence="1">The sequence shown here is derived from an EMBL/GenBank/DDBJ whole genome shotgun (WGS) entry which is preliminary data.</text>
</comment>